<name>A0A1M6UEK4_XYLRU</name>
<dbReference type="EMBL" id="FRBD01000009">
    <property type="protein sequence ID" value="SHK67609.1"/>
    <property type="molecule type" value="Genomic_DNA"/>
</dbReference>
<dbReference type="SUPFAM" id="SSF48452">
    <property type="entry name" value="TPR-like"/>
    <property type="match status" value="1"/>
</dbReference>
<protein>
    <submittedName>
        <fullName evidence="2">Susd and RagB outer membrane lipoprotein</fullName>
    </submittedName>
</protein>
<dbReference type="PROSITE" id="PS51257">
    <property type="entry name" value="PROKAR_LIPOPROTEIN"/>
    <property type="match status" value="1"/>
</dbReference>
<dbReference type="Pfam" id="PF12741">
    <property type="entry name" value="SusD-like"/>
    <property type="match status" value="1"/>
</dbReference>
<organism evidence="2 3">
    <name type="scientific">Xylanibacter ruminicola</name>
    <name type="common">Prevotella ruminicola</name>
    <dbReference type="NCBI Taxonomy" id="839"/>
    <lineage>
        <taxon>Bacteria</taxon>
        <taxon>Pseudomonadati</taxon>
        <taxon>Bacteroidota</taxon>
        <taxon>Bacteroidia</taxon>
        <taxon>Bacteroidales</taxon>
        <taxon>Prevotellaceae</taxon>
        <taxon>Xylanibacter</taxon>
    </lineage>
</organism>
<feature type="chain" id="PRO_5012839083" evidence="1">
    <location>
        <begin position="23"/>
        <end position="578"/>
    </location>
</feature>
<feature type="signal peptide" evidence="1">
    <location>
        <begin position="1"/>
        <end position="22"/>
    </location>
</feature>
<evidence type="ECO:0000313" key="3">
    <source>
        <dbReference type="Proteomes" id="UP000184130"/>
    </source>
</evidence>
<sequence>MIKKTFAACIVGCGLMSTTACSDSYMEKLNTDDSKAESIESSAQLTTALLQTYGDFGMMDTYRSYISGFTQHFAGGWNVSNYAGSVHAQDDQMSLVWDKLYAVSIKNIVDAIANSEDKPNTNAALRIHRVYLMAMLTDIYGDLPCTEAGLGFISGISTPKYDSQEDIYNFIFTELAACVDQLGTGSDRIGGDVTSMKGDANAWRKYANTLRMRYAMRISEVNPTKAQEEFEKALNAAGGYITSAADDAYIIYTDGPFTLYDGSRDLDFRVNALGEILYGQDPTSPTFVCSTFFNILKDNNDPRLYRICRHYINTKRSETKPDREWNVDVTDEVVDYLNRAGEVEKPCNPGAAWWNDWVNAPAIEEIPTLQRIINLYPEAGFDGSNFPARMMRPFLSIDFEMPDRPGALINSGEVEFLLAEAKLKGWNVDGSVEDHFKAGVKASIQWMNTHYLQVADRISATEIDTYINGLIDTGVLTANAKEAINTQAWILHMMNPSEAWANLRRSDYPVLLDRTKLPKYESDFTYDDNNLQTPTRLRYPILENQYNSANYKAAIDRLGGSDDWHKRLWWDVADINVK</sequence>
<proteinExistence type="predicted"/>
<dbReference type="RefSeq" id="WP_254795116.1">
    <property type="nucleotide sequence ID" value="NZ_FRBD01000009.1"/>
</dbReference>
<keyword evidence="2" id="KW-0449">Lipoprotein</keyword>
<gene>
    <name evidence="2" type="ORF">SAMN05216463_10919</name>
</gene>
<reference evidence="2 3" key="1">
    <citation type="submission" date="2016-11" db="EMBL/GenBank/DDBJ databases">
        <authorList>
            <person name="Jaros S."/>
            <person name="Januszkiewicz K."/>
            <person name="Wedrychowicz H."/>
        </authorList>
    </citation>
    <scope>NUCLEOTIDE SEQUENCE [LARGE SCALE GENOMIC DNA]</scope>
    <source>
        <strain evidence="2 3">KHT3</strain>
    </source>
</reference>
<evidence type="ECO:0000313" key="2">
    <source>
        <dbReference type="EMBL" id="SHK67609.1"/>
    </source>
</evidence>
<dbReference type="InterPro" id="IPR011990">
    <property type="entry name" value="TPR-like_helical_dom_sf"/>
</dbReference>
<evidence type="ECO:0000256" key="1">
    <source>
        <dbReference type="SAM" id="SignalP"/>
    </source>
</evidence>
<dbReference type="AlphaFoldDB" id="A0A1M6UEK4"/>
<dbReference type="Pfam" id="PF12771">
    <property type="entry name" value="SusD-like_2"/>
    <property type="match status" value="1"/>
</dbReference>
<keyword evidence="1" id="KW-0732">Signal</keyword>
<dbReference type="Proteomes" id="UP000184130">
    <property type="component" value="Unassembled WGS sequence"/>
</dbReference>
<dbReference type="InterPro" id="IPR041662">
    <property type="entry name" value="SusD-like_2"/>
</dbReference>
<dbReference type="InterPro" id="IPR024302">
    <property type="entry name" value="SusD-like"/>
</dbReference>
<dbReference type="Gene3D" id="1.25.40.390">
    <property type="match status" value="2"/>
</dbReference>
<accession>A0A1M6UEK4</accession>